<keyword evidence="1" id="KW-0812">Transmembrane</keyword>
<dbReference type="PANTHER" id="PTHR12277:SF81">
    <property type="entry name" value="PROTEIN ABHD13"/>
    <property type="match status" value="1"/>
</dbReference>
<dbReference type="GO" id="GO:0008474">
    <property type="term" value="F:palmitoyl-(protein) hydrolase activity"/>
    <property type="evidence" value="ECO:0007669"/>
    <property type="project" value="TreeGrafter"/>
</dbReference>
<dbReference type="Pfam" id="PF00561">
    <property type="entry name" value="Abhydrolase_1"/>
    <property type="match status" value="1"/>
</dbReference>
<feature type="domain" description="AB hydrolase-1" evidence="2">
    <location>
        <begin position="97"/>
        <end position="216"/>
    </location>
</feature>
<protein>
    <recommendedName>
        <fullName evidence="2">AB hydrolase-1 domain-containing protein</fullName>
    </recommendedName>
</protein>
<gene>
    <name evidence="3" type="ORF">ECRASSUSDP1_LOCUS16212</name>
</gene>
<keyword evidence="1" id="KW-1133">Transmembrane helix</keyword>
<accession>A0AAD2CYQ2</accession>
<comment type="caution">
    <text evidence="3">The sequence shown here is derived from an EMBL/GenBank/DDBJ whole genome shotgun (WGS) entry which is preliminary data.</text>
</comment>
<evidence type="ECO:0000313" key="3">
    <source>
        <dbReference type="EMBL" id="CAI2374854.1"/>
    </source>
</evidence>
<dbReference type="Gene3D" id="3.40.50.1820">
    <property type="entry name" value="alpha/beta hydrolase"/>
    <property type="match status" value="1"/>
</dbReference>
<dbReference type="InterPro" id="IPR000073">
    <property type="entry name" value="AB_hydrolase_1"/>
</dbReference>
<keyword evidence="1" id="KW-0472">Membrane</keyword>
<name>A0AAD2CYQ2_EUPCR</name>
<dbReference type="SUPFAM" id="SSF53474">
    <property type="entry name" value="alpha/beta-Hydrolases"/>
    <property type="match status" value="1"/>
</dbReference>
<dbReference type="InterPro" id="IPR029058">
    <property type="entry name" value="AB_hydrolase_fold"/>
</dbReference>
<evidence type="ECO:0000313" key="4">
    <source>
        <dbReference type="Proteomes" id="UP001295684"/>
    </source>
</evidence>
<feature type="transmembrane region" description="Helical" evidence="1">
    <location>
        <begin position="12"/>
        <end position="34"/>
    </location>
</feature>
<dbReference type="Proteomes" id="UP001295684">
    <property type="component" value="Unassembled WGS sequence"/>
</dbReference>
<organism evidence="3 4">
    <name type="scientific">Euplotes crassus</name>
    <dbReference type="NCBI Taxonomy" id="5936"/>
    <lineage>
        <taxon>Eukaryota</taxon>
        <taxon>Sar</taxon>
        <taxon>Alveolata</taxon>
        <taxon>Ciliophora</taxon>
        <taxon>Intramacronucleata</taxon>
        <taxon>Spirotrichea</taxon>
        <taxon>Hypotrichia</taxon>
        <taxon>Euplotida</taxon>
        <taxon>Euplotidae</taxon>
        <taxon>Moneuplotes</taxon>
    </lineage>
</organism>
<dbReference type="GO" id="GO:0016020">
    <property type="term" value="C:membrane"/>
    <property type="evidence" value="ECO:0007669"/>
    <property type="project" value="TreeGrafter"/>
</dbReference>
<dbReference type="PANTHER" id="PTHR12277">
    <property type="entry name" value="ALPHA/BETA HYDROLASE DOMAIN-CONTAINING PROTEIN"/>
    <property type="match status" value="1"/>
</dbReference>
<sequence length="301" mass="34750">MLAYIFETMFSLVYKVSIYGGFILLLLLLTLYYYQDRMLYVTNMPSPEMKLPEQNPETFKSPTEHEMEFEDVYVTTKDHIKLHGWFIKTEQDPKSNPTIIFFHANAGNIGFRLPNIVGLVKKSEVNVLIVGYRGYGHSQGKPTEADLKMDTQSVFDWALEHEQINNDKIYLFGRSLGGAVATYLASKTQDKIKGLILENTFTSIPDMVDHIFKYLSALKGLILRIEWNSLELIKELKVPILFISGQADQLIPPFQMQTLYSNAKKSVKTEMMEIEHGTHNESWMQAGDVYFHRIKDFCHEK</sequence>
<evidence type="ECO:0000256" key="1">
    <source>
        <dbReference type="SAM" id="Phobius"/>
    </source>
</evidence>
<evidence type="ECO:0000259" key="2">
    <source>
        <dbReference type="Pfam" id="PF00561"/>
    </source>
</evidence>
<dbReference type="AlphaFoldDB" id="A0AAD2CYQ2"/>
<keyword evidence="4" id="KW-1185">Reference proteome</keyword>
<dbReference type="EMBL" id="CAMPGE010016280">
    <property type="protein sequence ID" value="CAI2374854.1"/>
    <property type="molecule type" value="Genomic_DNA"/>
</dbReference>
<proteinExistence type="predicted"/>
<reference evidence="3" key="1">
    <citation type="submission" date="2023-07" db="EMBL/GenBank/DDBJ databases">
        <authorList>
            <consortium name="AG Swart"/>
            <person name="Singh M."/>
            <person name="Singh A."/>
            <person name="Seah K."/>
            <person name="Emmerich C."/>
        </authorList>
    </citation>
    <scope>NUCLEOTIDE SEQUENCE</scope>
    <source>
        <strain evidence="3">DP1</strain>
    </source>
</reference>